<gene>
    <name evidence="1" type="ORF">BDM02DRAFT_1690125</name>
</gene>
<sequence>MQVSQLVKKMEEESKGGIESATRKQLRNKIASLSQPQVKRAKDALAMIWNYMKGPLEPPATVYTFAFSVTPTLFPNWQRPLFTSSIVIEEWGPAITTRK</sequence>
<dbReference type="Proteomes" id="UP000886501">
    <property type="component" value="Unassembled WGS sequence"/>
</dbReference>
<proteinExistence type="predicted"/>
<protein>
    <submittedName>
        <fullName evidence="1">Uncharacterized protein</fullName>
    </submittedName>
</protein>
<keyword evidence="2" id="KW-1185">Reference proteome</keyword>
<reference evidence="1" key="1">
    <citation type="submission" date="2019-10" db="EMBL/GenBank/DDBJ databases">
        <authorList>
            <consortium name="DOE Joint Genome Institute"/>
            <person name="Kuo A."/>
            <person name="Miyauchi S."/>
            <person name="Kiss E."/>
            <person name="Drula E."/>
            <person name="Kohler A."/>
            <person name="Sanchez-Garcia M."/>
            <person name="Andreopoulos B."/>
            <person name="Barry K.W."/>
            <person name="Bonito G."/>
            <person name="Buee M."/>
            <person name="Carver A."/>
            <person name="Chen C."/>
            <person name="Cichocki N."/>
            <person name="Clum A."/>
            <person name="Culley D."/>
            <person name="Crous P.W."/>
            <person name="Fauchery L."/>
            <person name="Girlanda M."/>
            <person name="Hayes R."/>
            <person name="Keri Z."/>
            <person name="Labutti K."/>
            <person name="Lipzen A."/>
            <person name="Lombard V."/>
            <person name="Magnuson J."/>
            <person name="Maillard F."/>
            <person name="Morin E."/>
            <person name="Murat C."/>
            <person name="Nolan M."/>
            <person name="Ohm R."/>
            <person name="Pangilinan J."/>
            <person name="Pereira M."/>
            <person name="Perotto S."/>
            <person name="Peter M."/>
            <person name="Riley R."/>
            <person name="Sitrit Y."/>
            <person name="Stielow B."/>
            <person name="Szollosi G."/>
            <person name="Zifcakova L."/>
            <person name="Stursova M."/>
            <person name="Spatafora J.W."/>
            <person name="Tedersoo L."/>
            <person name="Vaario L.-M."/>
            <person name="Yamada A."/>
            <person name="Yan M."/>
            <person name="Wang P."/>
            <person name="Xu J."/>
            <person name="Bruns T."/>
            <person name="Baldrian P."/>
            <person name="Vilgalys R."/>
            <person name="Henrissat B."/>
            <person name="Grigoriev I.V."/>
            <person name="Hibbett D."/>
            <person name="Nagy L.G."/>
            <person name="Martin F.M."/>
        </authorList>
    </citation>
    <scope>NUCLEOTIDE SEQUENCE</scope>
    <source>
        <strain evidence="1">P2</strain>
    </source>
</reference>
<reference evidence="1" key="2">
    <citation type="journal article" date="2020" name="Nat. Commun.">
        <title>Large-scale genome sequencing of mycorrhizal fungi provides insights into the early evolution of symbiotic traits.</title>
        <authorList>
            <person name="Miyauchi S."/>
            <person name="Kiss E."/>
            <person name="Kuo A."/>
            <person name="Drula E."/>
            <person name="Kohler A."/>
            <person name="Sanchez-Garcia M."/>
            <person name="Morin E."/>
            <person name="Andreopoulos B."/>
            <person name="Barry K.W."/>
            <person name="Bonito G."/>
            <person name="Buee M."/>
            <person name="Carver A."/>
            <person name="Chen C."/>
            <person name="Cichocki N."/>
            <person name="Clum A."/>
            <person name="Culley D."/>
            <person name="Crous P.W."/>
            <person name="Fauchery L."/>
            <person name="Girlanda M."/>
            <person name="Hayes R.D."/>
            <person name="Keri Z."/>
            <person name="LaButti K."/>
            <person name="Lipzen A."/>
            <person name="Lombard V."/>
            <person name="Magnuson J."/>
            <person name="Maillard F."/>
            <person name="Murat C."/>
            <person name="Nolan M."/>
            <person name="Ohm R.A."/>
            <person name="Pangilinan J."/>
            <person name="Pereira M.F."/>
            <person name="Perotto S."/>
            <person name="Peter M."/>
            <person name="Pfister S."/>
            <person name="Riley R."/>
            <person name="Sitrit Y."/>
            <person name="Stielow J.B."/>
            <person name="Szollosi G."/>
            <person name="Zifcakova L."/>
            <person name="Stursova M."/>
            <person name="Spatafora J.W."/>
            <person name="Tedersoo L."/>
            <person name="Vaario L.M."/>
            <person name="Yamada A."/>
            <person name="Yan M."/>
            <person name="Wang P."/>
            <person name="Xu J."/>
            <person name="Bruns T."/>
            <person name="Baldrian P."/>
            <person name="Vilgalys R."/>
            <person name="Dunand C."/>
            <person name="Henrissat B."/>
            <person name="Grigoriev I.V."/>
            <person name="Hibbett D."/>
            <person name="Nagy L.G."/>
            <person name="Martin F.M."/>
        </authorList>
    </citation>
    <scope>NUCLEOTIDE SEQUENCE</scope>
    <source>
        <strain evidence="1">P2</strain>
    </source>
</reference>
<evidence type="ECO:0000313" key="2">
    <source>
        <dbReference type="Proteomes" id="UP000886501"/>
    </source>
</evidence>
<name>A0ACB6ZKC6_THEGA</name>
<comment type="caution">
    <text evidence="1">The sequence shown here is derived from an EMBL/GenBank/DDBJ whole genome shotgun (WGS) entry which is preliminary data.</text>
</comment>
<organism evidence="1 2">
    <name type="scientific">Thelephora ganbajun</name>
    <name type="common">Ganba fungus</name>
    <dbReference type="NCBI Taxonomy" id="370292"/>
    <lineage>
        <taxon>Eukaryota</taxon>
        <taxon>Fungi</taxon>
        <taxon>Dikarya</taxon>
        <taxon>Basidiomycota</taxon>
        <taxon>Agaricomycotina</taxon>
        <taxon>Agaricomycetes</taxon>
        <taxon>Thelephorales</taxon>
        <taxon>Thelephoraceae</taxon>
        <taxon>Thelephora</taxon>
    </lineage>
</organism>
<accession>A0ACB6ZKC6</accession>
<dbReference type="EMBL" id="MU117990">
    <property type="protein sequence ID" value="KAF9650017.1"/>
    <property type="molecule type" value="Genomic_DNA"/>
</dbReference>
<evidence type="ECO:0000313" key="1">
    <source>
        <dbReference type="EMBL" id="KAF9650017.1"/>
    </source>
</evidence>